<sequence length="973" mass="111481">MTLKKLLTSKLSLLCLATPLIVASCAKSDQPKSKTKTNQIKKDYDLGLATQPINSLNYIKYPSVNKVLPSLVEPPLKTGPNETIKRIANIPRINLGVYNISDGGTLDDYLKNNPNPDNSISTLPLDEFGAAPGSISTDQSEYYSVHALTTDSNKYISLNVYLNEGQSKWSNGDVVSADDYIDAMHYIFDLSTGSQKLTTILQSKFKSSSEMVEAQQKYIQKHAQPYKNPFAYPPLKMEEGKLVYDVFSDDYEPWKSQVEGDEAEVEAIKKAALNLGFYSGRMYWNLDNKTVLSSIPYSPDFDFEAESTILMLPNPEYSLTKHTEQELENIPQRIPTKVRKYLYFDQKQSTSNEFKKLVQRSRELKYKLGALSYDENDPDKYTQGVNKLYRSLSIDENNTISNDFVKNLKPKDYMQNRILAKDEYTLRLAYDDFQPTDINNAFRDINSVVVPINRRFVESLGGINNFGLNKESFLTNGPFNVDDLVLGPQGYILLKKNTQYYSAAKTISNNIKIFFSSDPNINAALFEDGYISQTIIPPVLQWTYWTDLTKRKYMSKFTGFGTIAFAFNLDKETNEKSYVNDINLRNAIYYAINRNELLNIVGWSSSFPVITWTAFGQAASSNGDAIEAGFEYDYSFTKYGAYPDQIAKDNYLNNSTYKNSKQEAKKHNWGIPIPVQNYTHLDHIAKTMKFETVNRVDKGFHPDVARAYLEEFKKQHKDLKQVTLRMITNSTDEQKNAAIALKDFMRKAFDGYIDIDIKNLPENVYEDWRTTGNYDILYRNFDTFGSDLYSYIRVFLKSDGINTANQKTTGFRNNPSGSWTYDQWFRELGYSRDENNNIVILDKQNEAKINDLKNRLRILGEKPNIWDKIVDISLLKNNEDINDYTKRHLRFLTSQFTKEEKEQGWSEANAIAVVAGFEKIVRETAPVIPLMEVDTNWEVSRVNGSSNLYTYSLQYAYDVENPPIPSLPIIIKN</sequence>
<keyword evidence="4" id="KW-1185">Reference proteome</keyword>
<comment type="caution">
    <text evidence="3">The sequence shown here is derived from an EMBL/GenBank/DDBJ whole genome shotgun (WGS) entry which is preliminary data.</text>
</comment>
<name>A0A507SMW8_9BACT</name>
<dbReference type="AlphaFoldDB" id="A0A507SMW8"/>
<gene>
    <name evidence="3" type="ORF">E1I18_02935</name>
</gene>
<protein>
    <submittedName>
        <fullName evidence="3">ABC transporter substrate-binding protein</fullName>
    </submittedName>
</protein>
<dbReference type="Gene3D" id="3.10.105.10">
    <property type="entry name" value="Dipeptide-binding Protein, Domain 3"/>
    <property type="match status" value="1"/>
</dbReference>
<dbReference type="OrthoDB" id="403896at2"/>
<feature type="domain" description="Solute-binding protein family 5" evidence="2">
    <location>
        <begin position="412"/>
        <end position="801"/>
    </location>
</feature>
<dbReference type="RefSeq" id="WP_141484107.1">
    <property type="nucleotide sequence ID" value="NZ_SMDN01000011.1"/>
</dbReference>
<dbReference type="Proteomes" id="UP000320801">
    <property type="component" value="Unassembled WGS sequence"/>
</dbReference>
<dbReference type="InterPro" id="IPR016880">
    <property type="entry name" value="ABC_oligopep_solut-bd_myco_prd"/>
</dbReference>
<proteinExistence type="predicted"/>
<dbReference type="PROSITE" id="PS51257">
    <property type="entry name" value="PROKAR_LIPOPROTEIN"/>
    <property type="match status" value="1"/>
</dbReference>
<dbReference type="Gene3D" id="3.40.190.10">
    <property type="entry name" value="Periplasmic binding protein-like II"/>
    <property type="match status" value="1"/>
</dbReference>
<dbReference type="SUPFAM" id="SSF53850">
    <property type="entry name" value="Periplasmic binding protein-like II"/>
    <property type="match status" value="1"/>
</dbReference>
<dbReference type="PIRSF" id="PIRSF028335">
    <property type="entry name" value="ABC_oligopep_OppA_prd"/>
    <property type="match status" value="1"/>
</dbReference>
<accession>A0A507SMW8</accession>
<organism evidence="3 4">
    <name type="scientific">Mycoplasmopsis mucosicanis</name>
    <dbReference type="NCBI Taxonomy" id="458208"/>
    <lineage>
        <taxon>Bacteria</taxon>
        <taxon>Bacillati</taxon>
        <taxon>Mycoplasmatota</taxon>
        <taxon>Mycoplasmoidales</taxon>
        <taxon>Metamycoplasmataceae</taxon>
        <taxon>Mycoplasmopsis</taxon>
    </lineage>
</organism>
<dbReference type="EMBL" id="SMDN01000011">
    <property type="protein sequence ID" value="TQC51374.1"/>
    <property type="molecule type" value="Genomic_DNA"/>
</dbReference>
<dbReference type="InterPro" id="IPR000914">
    <property type="entry name" value="SBP_5_dom"/>
</dbReference>
<feature type="signal peptide" evidence="1">
    <location>
        <begin position="1"/>
        <end position="26"/>
    </location>
</feature>
<evidence type="ECO:0000313" key="4">
    <source>
        <dbReference type="Proteomes" id="UP000320801"/>
    </source>
</evidence>
<keyword evidence="1" id="KW-0732">Signal</keyword>
<evidence type="ECO:0000256" key="1">
    <source>
        <dbReference type="SAM" id="SignalP"/>
    </source>
</evidence>
<evidence type="ECO:0000313" key="3">
    <source>
        <dbReference type="EMBL" id="TQC51374.1"/>
    </source>
</evidence>
<feature type="chain" id="PRO_5021284680" evidence="1">
    <location>
        <begin position="27"/>
        <end position="973"/>
    </location>
</feature>
<dbReference type="Pfam" id="PF00496">
    <property type="entry name" value="SBP_bac_5"/>
    <property type="match status" value="1"/>
</dbReference>
<reference evidence="3 4" key="1">
    <citation type="submission" date="2019-03" db="EMBL/GenBank/DDBJ databases">
        <title>Characterization of a novel Mycoplasma cynos real-time PCR assay.</title>
        <authorList>
            <person name="Tallmadge R.L."/>
            <person name="Mitchell P.K."/>
            <person name="Goodman L."/>
        </authorList>
    </citation>
    <scope>NUCLEOTIDE SEQUENCE [LARGE SCALE GENOMIC DNA]</scope>
    <source>
        <strain evidence="3 4">1642</strain>
    </source>
</reference>
<evidence type="ECO:0000259" key="2">
    <source>
        <dbReference type="Pfam" id="PF00496"/>
    </source>
</evidence>